<feature type="compositionally biased region" description="Polar residues" evidence="9">
    <location>
        <begin position="352"/>
        <end position="363"/>
    </location>
</feature>
<dbReference type="PROSITE" id="PS50800">
    <property type="entry name" value="SAP"/>
    <property type="match status" value="1"/>
</dbReference>
<comment type="subcellular location">
    <subcellularLocation>
        <location evidence="1">Nucleus</location>
    </subcellularLocation>
</comment>
<feature type="region of interest" description="Disordered" evidence="9">
    <location>
        <begin position="188"/>
        <end position="273"/>
    </location>
</feature>
<dbReference type="PANTHER" id="PTHR22793:SF12">
    <property type="entry name" value="MYOCARDIN-RELATED TRANSCRIPTION FACTOR, ISOFORM H"/>
    <property type="match status" value="1"/>
</dbReference>
<keyword evidence="3" id="KW-0805">Transcription regulation</keyword>
<feature type="repeat" description="RPEL" evidence="7">
    <location>
        <begin position="136"/>
        <end position="161"/>
    </location>
</feature>
<evidence type="ECO:0000259" key="10">
    <source>
        <dbReference type="PROSITE" id="PS50800"/>
    </source>
</evidence>
<dbReference type="SMART" id="SM00707">
    <property type="entry name" value="RPEL"/>
    <property type="match status" value="3"/>
</dbReference>
<evidence type="ECO:0000256" key="6">
    <source>
        <dbReference type="ARBA" id="ARBA00023242"/>
    </source>
</evidence>
<name>A0A0K2T3C9_LEPSM</name>
<proteinExistence type="predicted"/>
<evidence type="ECO:0000256" key="8">
    <source>
        <dbReference type="SAM" id="Coils"/>
    </source>
</evidence>
<feature type="coiled-coil region" evidence="8">
    <location>
        <begin position="549"/>
        <end position="585"/>
    </location>
</feature>
<feature type="region of interest" description="Disordered" evidence="9">
    <location>
        <begin position="1"/>
        <end position="22"/>
    </location>
</feature>
<dbReference type="SUPFAM" id="SSF101447">
    <property type="entry name" value="Formin homology 2 domain (FH2 domain)"/>
    <property type="match status" value="1"/>
</dbReference>
<feature type="repeat" description="RPEL" evidence="7">
    <location>
        <begin position="90"/>
        <end position="115"/>
    </location>
</feature>
<accession>A0A0K2T3C9</accession>
<dbReference type="GO" id="GO:0005634">
    <property type="term" value="C:nucleus"/>
    <property type="evidence" value="ECO:0007669"/>
    <property type="project" value="UniProtKB-SubCell"/>
</dbReference>
<evidence type="ECO:0000256" key="1">
    <source>
        <dbReference type="ARBA" id="ARBA00004123"/>
    </source>
</evidence>
<dbReference type="InterPro" id="IPR036361">
    <property type="entry name" value="SAP_dom_sf"/>
</dbReference>
<feature type="region of interest" description="Disordered" evidence="9">
    <location>
        <begin position="484"/>
        <end position="519"/>
    </location>
</feature>
<reference evidence="11" key="1">
    <citation type="submission" date="2014-05" db="EMBL/GenBank/DDBJ databases">
        <authorList>
            <person name="Chronopoulou M."/>
        </authorList>
    </citation>
    <scope>NUCLEOTIDE SEQUENCE</scope>
    <source>
        <tissue evidence="11">Whole organism</tissue>
    </source>
</reference>
<dbReference type="InterPro" id="IPR004018">
    <property type="entry name" value="RPEL_repeat"/>
</dbReference>
<dbReference type="Gene3D" id="6.10.150.10">
    <property type="match status" value="1"/>
</dbReference>
<dbReference type="GO" id="GO:0003713">
    <property type="term" value="F:transcription coactivator activity"/>
    <property type="evidence" value="ECO:0007669"/>
    <property type="project" value="TreeGrafter"/>
</dbReference>
<feature type="compositionally biased region" description="Low complexity" evidence="9">
    <location>
        <begin position="732"/>
        <end position="741"/>
    </location>
</feature>
<feature type="domain" description="SAP" evidence="10">
    <location>
        <begin position="387"/>
        <end position="421"/>
    </location>
</feature>
<dbReference type="OrthoDB" id="197676at2759"/>
<evidence type="ECO:0000256" key="7">
    <source>
        <dbReference type="PROSITE-ProRule" id="PRU00401"/>
    </source>
</evidence>
<dbReference type="InterPro" id="IPR003034">
    <property type="entry name" value="SAP_dom"/>
</dbReference>
<keyword evidence="4 8" id="KW-0175">Coiled coil</keyword>
<dbReference type="EMBL" id="HACA01002565">
    <property type="protein sequence ID" value="CDW19926.1"/>
    <property type="molecule type" value="Transcribed_RNA"/>
</dbReference>
<dbReference type="Gene3D" id="6.10.140.2040">
    <property type="match status" value="1"/>
</dbReference>
<sequence>MEQDEETASSCGGSVDSSFGGAIPKRSRNLIADVSPLHHELQRNKESLKVKLMVRRPMTALVEQGILPSPKTSPALHEQRTKLERAKMGDMLRAKIAKRPDRQELVHRHILEDVRPGVDPSLCERQMQLKRAKLADTLSNQLSHRPGPLELIKKNILHTEDDSVEQAVKQGQITFTPTNEGLRTFLSSLEPDEDSNSEGSPQSASGGQSPPPPPPPPPPPQPPNYLSSLSTSSSPKQIFIVPKSYSQRSAPGKDHTVRKKKSKSKGAVGNKQRTIKFHEYKGPPSTSRKFLSDKLSDGDYTAYDLLLQQQQLYLQWQLQTQQQKYQQLILPATTSITSTKSSVIGSGLGKGSPNSQTPRSTTPNRIVSNSLQAQQEVNDAIHMLARLDDMKVNDLKAELKKRNLTISGPKPLLIDRLKPHLEAVVVNARHLNKGLRENSPVVVQSPSSPALSVAMDLGSAPSSPFVITTDTTNMETDTLTPTVIHSKTVPSSPSPPPAPPPPPPPPPSRKKGSTGIVLPQSPLPVSQLRLIIHQAPPPPQEDTETSQIIESQRKKIEELQMALEMSQSQLELQRLQQQNVQQLQNVTNSEIVDKNINNINPVIKSSSLPNFNQDLTKMIGNELVLNEYSSTLGFNSNNKNVININNNQNNFSGPMKAMNTEDQFPASASLDCDNFNLPGDDVLDLLLRTQGNPSLESQDTGIDSSSDQQFSTGKSPASLCGEIPNPPPLPKTQSSSTFQPFSSNNIDFSSLDLSDLPFDAIPEELVNSNDNKHTIMDVDQDVGDWLDSLLPSPGIAPENNDNKTNNSINYGHFKELNGNIIGFNDEDIWG</sequence>
<keyword evidence="5" id="KW-0804">Transcription</keyword>
<feature type="compositionally biased region" description="Polar residues" evidence="9">
    <location>
        <begin position="692"/>
        <end position="715"/>
    </location>
</feature>
<keyword evidence="6" id="KW-0539">Nucleus</keyword>
<feature type="compositionally biased region" description="Pro residues" evidence="9">
    <location>
        <begin position="209"/>
        <end position="223"/>
    </location>
</feature>
<evidence type="ECO:0000313" key="11">
    <source>
        <dbReference type="EMBL" id="CDW19926.1"/>
    </source>
</evidence>
<dbReference type="SUPFAM" id="SSF68906">
    <property type="entry name" value="SAP domain"/>
    <property type="match status" value="1"/>
</dbReference>
<protein>
    <recommendedName>
        <fullName evidence="10">SAP domain-containing protein</fullName>
    </recommendedName>
</protein>
<keyword evidence="2" id="KW-0677">Repeat</keyword>
<dbReference type="Pfam" id="PF02037">
    <property type="entry name" value="SAP"/>
    <property type="match status" value="1"/>
</dbReference>
<evidence type="ECO:0000256" key="2">
    <source>
        <dbReference type="ARBA" id="ARBA00022737"/>
    </source>
</evidence>
<feature type="compositionally biased region" description="Low complexity" evidence="9">
    <location>
        <begin position="199"/>
        <end position="208"/>
    </location>
</feature>
<feature type="compositionally biased region" description="Polar residues" evidence="9">
    <location>
        <begin position="8"/>
        <end position="17"/>
    </location>
</feature>
<evidence type="ECO:0000256" key="5">
    <source>
        <dbReference type="ARBA" id="ARBA00023163"/>
    </source>
</evidence>
<dbReference type="SMART" id="SM00513">
    <property type="entry name" value="SAP"/>
    <property type="match status" value="1"/>
</dbReference>
<evidence type="ECO:0000256" key="3">
    <source>
        <dbReference type="ARBA" id="ARBA00023015"/>
    </source>
</evidence>
<feature type="compositionally biased region" description="Pro residues" evidence="9">
    <location>
        <begin position="492"/>
        <end position="507"/>
    </location>
</feature>
<organism evidence="11">
    <name type="scientific">Lepeophtheirus salmonis</name>
    <name type="common">Salmon louse</name>
    <name type="synonym">Caligus salmonis</name>
    <dbReference type="NCBI Taxonomy" id="72036"/>
    <lineage>
        <taxon>Eukaryota</taxon>
        <taxon>Metazoa</taxon>
        <taxon>Ecdysozoa</taxon>
        <taxon>Arthropoda</taxon>
        <taxon>Crustacea</taxon>
        <taxon>Multicrustacea</taxon>
        <taxon>Hexanauplia</taxon>
        <taxon>Copepoda</taxon>
        <taxon>Siphonostomatoida</taxon>
        <taxon>Caligidae</taxon>
        <taxon>Lepeophtheirus</taxon>
    </lineage>
</organism>
<dbReference type="GO" id="GO:0045944">
    <property type="term" value="P:positive regulation of transcription by RNA polymerase II"/>
    <property type="evidence" value="ECO:0007669"/>
    <property type="project" value="TreeGrafter"/>
</dbReference>
<evidence type="ECO:0000256" key="4">
    <source>
        <dbReference type="ARBA" id="ARBA00023054"/>
    </source>
</evidence>
<feature type="region of interest" description="Disordered" evidence="9">
    <location>
        <begin position="341"/>
        <end position="363"/>
    </location>
</feature>
<dbReference type="Pfam" id="PF02755">
    <property type="entry name" value="RPEL"/>
    <property type="match status" value="2"/>
</dbReference>
<dbReference type="PANTHER" id="PTHR22793">
    <property type="entry name" value="MYOCARDIN-RELATED TRANSCRIPTION FACTOR-RELATED"/>
    <property type="match status" value="1"/>
</dbReference>
<feature type="region of interest" description="Disordered" evidence="9">
    <location>
        <begin position="692"/>
        <end position="741"/>
    </location>
</feature>
<dbReference type="Gene3D" id="1.10.720.30">
    <property type="entry name" value="SAP domain"/>
    <property type="match status" value="1"/>
</dbReference>
<dbReference type="InterPro" id="IPR043451">
    <property type="entry name" value="Myocardin-like"/>
</dbReference>
<dbReference type="AlphaFoldDB" id="A0A0K2T3C9"/>
<dbReference type="PROSITE" id="PS51073">
    <property type="entry name" value="RPEL"/>
    <property type="match status" value="2"/>
</dbReference>
<evidence type="ECO:0000256" key="9">
    <source>
        <dbReference type="SAM" id="MobiDB-lite"/>
    </source>
</evidence>